<feature type="active site" description="Proton donor/acceptor" evidence="9">
    <location>
        <position position="151"/>
    </location>
</feature>
<name>A0A975TSZ2_9RHOB</name>
<dbReference type="SUPFAM" id="SSF53067">
    <property type="entry name" value="Actin-like ATPase domain"/>
    <property type="match status" value="2"/>
</dbReference>
<dbReference type="EMBL" id="JAIMBW010000001">
    <property type="protein sequence ID" value="MBY4893631.1"/>
    <property type="molecule type" value="Genomic_DNA"/>
</dbReference>
<keyword evidence="5 9" id="KW-0547">Nucleotide-binding</keyword>
<organism evidence="11">
    <name type="scientific">Gymnodinialimonas phycosphaerae</name>
    <dbReference type="NCBI Taxonomy" id="2841589"/>
    <lineage>
        <taxon>Bacteria</taxon>
        <taxon>Pseudomonadati</taxon>
        <taxon>Pseudomonadota</taxon>
        <taxon>Alphaproteobacteria</taxon>
        <taxon>Rhodobacterales</taxon>
        <taxon>Paracoccaceae</taxon>
        <taxon>Gymnodinialimonas</taxon>
    </lineage>
</organism>
<comment type="subunit">
    <text evidence="9">Homodimer.</text>
</comment>
<feature type="site" description="Transition state stabilizer" evidence="9">
    <location>
        <position position="182"/>
    </location>
</feature>
<proteinExistence type="inferred from homology"/>
<dbReference type="NCBIfam" id="TIGR00016">
    <property type="entry name" value="ackA"/>
    <property type="match status" value="1"/>
</dbReference>
<sequence>MSGVILTLNAGSSSLKFAVFDDTGPSASPILGGKITSIGRDPAFAGRDASGRALDAGAFGALDLSMDHEDMIARLLPWLDTHHGDRPLQVVGHRVVHGGQRHDGPTRITDDVLAELDALAPLAPLHQPHNLAAIRAVALWQPDLPQIACFDTSFHRSQDRLAQLFALPRALSDEGILRYGFHGLSYDYISGVLPAHLGEKANGRVIVAHLGNGSSMCAMQGRKSVATTMGFTALDGLMMGRRSGTIDPGVILYLMQAKGMTASDIEDLLYRQSGLAGVSGISNNMQVLLESNASPAREAIELYCYRAASALAGLVPAIGGLDALVFTAGIGENAPVIRQKICDHLGWLGITLDPQANARNEVSISAPDAPVQVLALPTNEEAVVARACRDFVA</sequence>
<dbReference type="GO" id="GO:0005829">
    <property type="term" value="C:cytosol"/>
    <property type="evidence" value="ECO:0007669"/>
    <property type="project" value="TreeGrafter"/>
</dbReference>
<feature type="site" description="Transition state stabilizer" evidence="9">
    <location>
        <position position="242"/>
    </location>
</feature>
<protein>
    <recommendedName>
        <fullName evidence="9">Acetate kinase</fullName>
        <ecNumber evidence="9">2.7.2.1</ecNumber>
    </recommendedName>
    <alternativeName>
        <fullName evidence="9">Acetokinase</fullName>
    </alternativeName>
</protein>
<evidence type="ECO:0000313" key="12">
    <source>
        <dbReference type="Proteomes" id="UP000693972"/>
    </source>
</evidence>
<keyword evidence="6 9" id="KW-0418">Kinase</keyword>
<evidence type="ECO:0000256" key="3">
    <source>
        <dbReference type="ARBA" id="ARBA00022679"/>
    </source>
</evidence>
<evidence type="ECO:0000256" key="8">
    <source>
        <dbReference type="ARBA" id="ARBA00022842"/>
    </source>
</evidence>
<evidence type="ECO:0000313" key="11">
    <source>
        <dbReference type="EMBL" id="QXL86341.1"/>
    </source>
</evidence>
<comment type="similarity">
    <text evidence="1 9 10">Belongs to the acetokinase family.</text>
</comment>
<dbReference type="InterPro" id="IPR004372">
    <property type="entry name" value="Ac/propionate_kinase"/>
</dbReference>
<keyword evidence="8 9" id="KW-0460">Magnesium</keyword>
<dbReference type="PIRSF" id="PIRSF000722">
    <property type="entry name" value="Acetate_prop_kin"/>
    <property type="match status" value="1"/>
</dbReference>
<dbReference type="InterPro" id="IPR023865">
    <property type="entry name" value="Aliphatic_acid_kinase_CS"/>
</dbReference>
<evidence type="ECO:0000256" key="4">
    <source>
        <dbReference type="ARBA" id="ARBA00022723"/>
    </source>
</evidence>
<feature type="binding site" evidence="9">
    <location>
        <position position="16"/>
    </location>
    <ligand>
        <name>ATP</name>
        <dbReference type="ChEBI" id="CHEBI:30616"/>
    </ligand>
</feature>
<dbReference type="Gene3D" id="3.30.420.40">
    <property type="match status" value="2"/>
</dbReference>
<dbReference type="InterPro" id="IPR043129">
    <property type="entry name" value="ATPase_NBD"/>
</dbReference>
<comment type="catalytic activity">
    <reaction evidence="9">
        <text>acetate + ATP = acetyl phosphate + ADP</text>
        <dbReference type="Rhea" id="RHEA:11352"/>
        <dbReference type="ChEBI" id="CHEBI:22191"/>
        <dbReference type="ChEBI" id="CHEBI:30089"/>
        <dbReference type="ChEBI" id="CHEBI:30616"/>
        <dbReference type="ChEBI" id="CHEBI:456216"/>
        <dbReference type="EC" id="2.7.2.1"/>
    </reaction>
</comment>
<feature type="binding site" evidence="9">
    <location>
        <begin position="329"/>
        <end position="333"/>
    </location>
    <ligand>
        <name>ATP</name>
        <dbReference type="ChEBI" id="CHEBI:30616"/>
    </ligand>
</feature>
<dbReference type="HAMAP" id="MF_00020">
    <property type="entry name" value="Acetate_kinase"/>
    <property type="match status" value="1"/>
</dbReference>
<evidence type="ECO:0000256" key="6">
    <source>
        <dbReference type="ARBA" id="ARBA00022777"/>
    </source>
</evidence>
<dbReference type="GO" id="GO:0008776">
    <property type="term" value="F:acetate kinase activity"/>
    <property type="evidence" value="ECO:0007669"/>
    <property type="project" value="UniProtKB-UniRule"/>
</dbReference>
<dbReference type="AlphaFoldDB" id="A0A975TSZ2"/>
<dbReference type="RefSeq" id="WP_257893300.1">
    <property type="nucleotide sequence ID" value="NZ_JAIMBW010000001.1"/>
</dbReference>
<feature type="binding site" evidence="9">
    <location>
        <begin position="209"/>
        <end position="213"/>
    </location>
    <ligand>
        <name>ATP</name>
        <dbReference type="ChEBI" id="CHEBI:30616"/>
    </ligand>
</feature>
<dbReference type="PRINTS" id="PR00471">
    <property type="entry name" value="ACETATEKNASE"/>
</dbReference>
<comment type="pathway">
    <text evidence="9">Metabolic intermediate biosynthesis; acetyl-CoA biosynthesis; acetyl-CoA from acetate: step 1/2.</text>
</comment>
<dbReference type="EC" id="2.7.2.1" evidence="9"/>
<dbReference type="GO" id="GO:0005524">
    <property type="term" value="F:ATP binding"/>
    <property type="evidence" value="ECO:0007669"/>
    <property type="project" value="UniProtKB-KW"/>
</dbReference>
<dbReference type="Proteomes" id="UP000693972">
    <property type="component" value="Unassembled WGS sequence"/>
</dbReference>
<dbReference type="Pfam" id="PF00871">
    <property type="entry name" value="Acetate_kinase"/>
    <property type="match status" value="1"/>
</dbReference>
<evidence type="ECO:0000256" key="1">
    <source>
        <dbReference type="ARBA" id="ARBA00008748"/>
    </source>
</evidence>
<feature type="binding site" evidence="9">
    <location>
        <position position="94"/>
    </location>
    <ligand>
        <name>substrate</name>
    </ligand>
</feature>
<gene>
    <name evidence="9" type="primary">ackA</name>
    <name evidence="11" type="ORF">KUL25_12745</name>
</gene>
<feature type="binding site" evidence="9">
    <location>
        <position position="9"/>
    </location>
    <ligand>
        <name>Mg(2+)</name>
        <dbReference type="ChEBI" id="CHEBI:18420"/>
    </ligand>
</feature>
<comment type="subcellular location">
    <subcellularLocation>
        <location evidence="9">Cytoplasm</location>
    </subcellularLocation>
</comment>
<dbReference type="PANTHER" id="PTHR21060:SF21">
    <property type="entry name" value="ACETATE KINASE"/>
    <property type="match status" value="1"/>
</dbReference>
<feature type="binding site" evidence="9">
    <location>
        <position position="380"/>
    </location>
    <ligand>
        <name>Mg(2+)</name>
        <dbReference type="ChEBI" id="CHEBI:18420"/>
    </ligand>
</feature>
<evidence type="ECO:0000256" key="10">
    <source>
        <dbReference type="RuleBase" id="RU003835"/>
    </source>
</evidence>
<dbReference type="GO" id="GO:0000287">
    <property type="term" value="F:magnesium ion binding"/>
    <property type="evidence" value="ECO:0007669"/>
    <property type="project" value="UniProtKB-UniRule"/>
</dbReference>
<dbReference type="EMBL" id="CP078073">
    <property type="protein sequence ID" value="QXL86341.1"/>
    <property type="molecule type" value="Genomic_DNA"/>
</dbReference>
<keyword evidence="7 9" id="KW-0067">ATP-binding</keyword>
<dbReference type="PANTHER" id="PTHR21060">
    <property type="entry name" value="ACETATE KINASE"/>
    <property type="match status" value="1"/>
</dbReference>
<reference evidence="11 12" key="1">
    <citation type="submission" date="2021-07" db="EMBL/GenBank/DDBJ databases">
        <title>Karlodiniumbacter phycospheric gen. nov., sp. nov., a phycosphere bacterium isolated from karlodinium veneficum.</title>
        <authorList>
            <person name="Peng Y."/>
            <person name="Jiang L."/>
            <person name="Lee J."/>
        </authorList>
    </citation>
    <scope>NUCLEOTIDE SEQUENCE</scope>
    <source>
        <strain evidence="11 12">N5</strain>
    </source>
</reference>
<evidence type="ECO:0000256" key="7">
    <source>
        <dbReference type="ARBA" id="ARBA00022840"/>
    </source>
</evidence>
<comment type="function">
    <text evidence="9">Catalyzes the formation of acetyl phosphate from acetate and ATP. Can also catalyze the reverse reaction.</text>
</comment>
<evidence type="ECO:0000256" key="2">
    <source>
        <dbReference type="ARBA" id="ARBA00022490"/>
    </source>
</evidence>
<keyword evidence="3 9" id="KW-0808">Transferase</keyword>
<dbReference type="InterPro" id="IPR000890">
    <property type="entry name" value="Aliphatic_acid_kin_short-chain"/>
</dbReference>
<dbReference type="GO" id="GO:0006083">
    <property type="term" value="P:acetate metabolic process"/>
    <property type="evidence" value="ECO:0007669"/>
    <property type="project" value="TreeGrafter"/>
</dbReference>
<keyword evidence="4 9" id="KW-0479">Metal-binding</keyword>
<comment type="cofactor">
    <cofactor evidence="9">
        <name>Mg(2+)</name>
        <dbReference type="ChEBI" id="CHEBI:18420"/>
    </cofactor>
    <cofactor evidence="9">
        <name>Mn(2+)</name>
        <dbReference type="ChEBI" id="CHEBI:29035"/>
    </cofactor>
    <text evidence="9">Mg(2+). Can also accept Mn(2+).</text>
</comment>
<keyword evidence="2 9" id="KW-0963">Cytoplasm</keyword>
<dbReference type="GO" id="GO:0006085">
    <property type="term" value="P:acetyl-CoA biosynthetic process"/>
    <property type="evidence" value="ECO:0007669"/>
    <property type="project" value="UniProtKB-UniRule"/>
</dbReference>
<keyword evidence="12" id="KW-1185">Reference proteome</keyword>
<accession>A0A975TSZ2</accession>
<comment type="caution">
    <text evidence="9">Lacks conserved residue(s) required for the propagation of feature annotation.</text>
</comment>
<evidence type="ECO:0000256" key="5">
    <source>
        <dbReference type="ARBA" id="ARBA00022741"/>
    </source>
</evidence>
<dbReference type="PROSITE" id="PS01075">
    <property type="entry name" value="ACETATE_KINASE_1"/>
    <property type="match status" value="1"/>
</dbReference>
<evidence type="ECO:0000256" key="9">
    <source>
        <dbReference type="HAMAP-Rule" id="MF_00020"/>
    </source>
</evidence>